<protein>
    <submittedName>
        <fullName evidence="1">Uncharacterized protein</fullName>
    </submittedName>
</protein>
<reference evidence="2" key="1">
    <citation type="submission" date="2013-09" db="EMBL/GenBank/DDBJ databases">
        <title>Corchorus olitorius genome sequencing.</title>
        <authorList>
            <person name="Alam M."/>
            <person name="Haque M.S."/>
            <person name="Islam M.S."/>
            <person name="Emdad E.M."/>
            <person name="Islam M.M."/>
            <person name="Ahmed B."/>
            <person name="Halim A."/>
            <person name="Hossen Q.M.M."/>
            <person name="Hossain M.Z."/>
            <person name="Ahmed R."/>
            <person name="Khan M.M."/>
            <person name="Islam R."/>
            <person name="Rashid M.M."/>
            <person name="Khan S.A."/>
            <person name="Rahman M.S."/>
            <person name="Alam M."/>
            <person name="Yahiya A.S."/>
            <person name="Khan M.S."/>
            <person name="Azam M.S."/>
            <person name="Haque T."/>
            <person name="Lashkar M.Z.H."/>
            <person name="Akhand A.I."/>
            <person name="Morshed G."/>
            <person name="Roy S."/>
            <person name="Uddin K.S."/>
            <person name="Rabeya T."/>
            <person name="Hossain A.S."/>
            <person name="Chowdhury A."/>
            <person name="Snigdha A.R."/>
            <person name="Mortoza M.S."/>
            <person name="Matin S.A."/>
            <person name="Hoque S.M.E."/>
            <person name="Islam M.K."/>
            <person name="Roy D.K."/>
            <person name="Haider R."/>
            <person name="Moosa M.M."/>
            <person name="Elias S.M."/>
            <person name="Hasan A.M."/>
            <person name="Jahan S."/>
            <person name="Shafiuddin M."/>
            <person name="Mahmood N."/>
            <person name="Shommy N.S."/>
        </authorList>
    </citation>
    <scope>NUCLEOTIDE SEQUENCE [LARGE SCALE GENOMIC DNA]</scope>
    <source>
        <strain evidence="2">cv. O-4</strain>
    </source>
</reference>
<comment type="caution">
    <text evidence="1">The sequence shown here is derived from an EMBL/GenBank/DDBJ whole genome shotgun (WGS) entry which is preliminary data.</text>
</comment>
<sequence>MIRRLYWAGINRMINDKARSPIENEYRIPSWIYIALKMARNLEREHVVKAWASGVGKGSALPQERARRAQVSYKAQPVYKARAEDSSSKAQQ</sequence>
<organism evidence="1 2">
    <name type="scientific">Corchorus olitorius</name>
    <dbReference type="NCBI Taxonomy" id="93759"/>
    <lineage>
        <taxon>Eukaryota</taxon>
        <taxon>Viridiplantae</taxon>
        <taxon>Streptophyta</taxon>
        <taxon>Embryophyta</taxon>
        <taxon>Tracheophyta</taxon>
        <taxon>Spermatophyta</taxon>
        <taxon>Magnoliopsida</taxon>
        <taxon>eudicotyledons</taxon>
        <taxon>Gunneridae</taxon>
        <taxon>Pentapetalae</taxon>
        <taxon>rosids</taxon>
        <taxon>malvids</taxon>
        <taxon>Malvales</taxon>
        <taxon>Malvaceae</taxon>
        <taxon>Grewioideae</taxon>
        <taxon>Apeibeae</taxon>
        <taxon>Corchorus</taxon>
    </lineage>
</organism>
<name>A0A1R3KV40_9ROSI</name>
<proteinExistence type="predicted"/>
<dbReference type="Proteomes" id="UP000187203">
    <property type="component" value="Unassembled WGS sequence"/>
</dbReference>
<evidence type="ECO:0000313" key="1">
    <source>
        <dbReference type="EMBL" id="OMP10961.1"/>
    </source>
</evidence>
<dbReference type="AlphaFoldDB" id="A0A1R3KV40"/>
<gene>
    <name evidence="1" type="ORF">COLO4_04123</name>
</gene>
<dbReference type="EMBL" id="AWUE01011121">
    <property type="protein sequence ID" value="OMP10961.1"/>
    <property type="molecule type" value="Genomic_DNA"/>
</dbReference>
<keyword evidence="2" id="KW-1185">Reference proteome</keyword>
<evidence type="ECO:0000313" key="2">
    <source>
        <dbReference type="Proteomes" id="UP000187203"/>
    </source>
</evidence>
<accession>A0A1R3KV40</accession>